<dbReference type="AlphaFoldDB" id="A0A8H4W9A7"/>
<evidence type="ECO:0000259" key="2">
    <source>
        <dbReference type="PROSITE" id="PS50011"/>
    </source>
</evidence>
<dbReference type="SUPFAM" id="SSF56112">
    <property type="entry name" value="Protein kinase-like (PK-like)"/>
    <property type="match status" value="1"/>
</dbReference>
<feature type="region of interest" description="Disordered" evidence="1">
    <location>
        <begin position="406"/>
        <end position="436"/>
    </location>
</feature>
<evidence type="ECO:0000313" key="3">
    <source>
        <dbReference type="EMBL" id="KAF4635594.1"/>
    </source>
</evidence>
<reference evidence="3 4" key="1">
    <citation type="submission" date="2020-03" db="EMBL/GenBank/DDBJ databases">
        <title>Draft Genome Sequence of Cudoniella acicularis.</title>
        <authorList>
            <person name="Buettner E."/>
            <person name="Kellner H."/>
        </authorList>
    </citation>
    <scope>NUCLEOTIDE SEQUENCE [LARGE SCALE GENOMIC DNA]</scope>
    <source>
        <strain evidence="3 4">DSM 108380</strain>
    </source>
</reference>
<dbReference type="InterPro" id="IPR011009">
    <property type="entry name" value="Kinase-like_dom_sf"/>
</dbReference>
<name>A0A8H4W9A7_9HELO</name>
<feature type="region of interest" description="Disordered" evidence="1">
    <location>
        <begin position="352"/>
        <end position="373"/>
    </location>
</feature>
<dbReference type="GO" id="GO:0004672">
    <property type="term" value="F:protein kinase activity"/>
    <property type="evidence" value="ECO:0007669"/>
    <property type="project" value="InterPro"/>
</dbReference>
<dbReference type="Proteomes" id="UP000566819">
    <property type="component" value="Unassembled WGS sequence"/>
</dbReference>
<feature type="region of interest" description="Disordered" evidence="1">
    <location>
        <begin position="626"/>
        <end position="689"/>
    </location>
</feature>
<feature type="domain" description="Protein kinase" evidence="2">
    <location>
        <begin position="177"/>
        <end position="546"/>
    </location>
</feature>
<dbReference type="PROSITE" id="PS50011">
    <property type="entry name" value="PROTEIN_KINASE_DOM"/>
    <property type="match status" value="1"/>
</dbReference>
<dbReference type="OrthoDB" id="4062651at2759"/>
<accession>A0A8H4W9A7</accession>
<gene>
    <name evidence="3" type="ORF">G7Y89_g2504</name>
</gene>
<proteinExistence type="predicted"/>
<sequence>MDYRRTSLVLNRRQQSTTNSHIYASFAGAGATRNTNGILPESSTMWWDEERIEATVTRQFVESNLRPDERLRLDEPLGFGDGLTDDSYMEWIDSKAKRIFLILVDLGVPDQIFGVIDDSWDDEDLPIPFDQVERLRLTYERDERLEKHFFQRQFIYLLRTIQKGEQLYYDEEEVVPLELAEKRPVGAVAGLTQSNIDKVHLPGRPDDVFLRRRIPLGISPGCMPKEEFLSGVEAMKAIEHDHLTSLWASYIHQDYGYLLLTPANDSSLKSFLTVTPQSFKILPKQDRRIMLLNWLHCLADALSFLHNQNLSHGNIRPSTVMLSDDNHIFLGDCGIFPASSLTGEKQRFDKETYDYSAPEKAPRPPAPAPIYLPNARPTVRATARRATGPSHTSLYSTTTSHTNSASFDGASIHTSSTGSNSSSAPSRLNSGSKNDPQKADVFSLGTIFLEILTFLLKRASRNFASHRSCKNKTPGRGGGLPDSSFHKNLGQVDSWMKLLAKDATKKEDKIFRGISPILAIVLEMLSSHPENRPTAGEVQKRLYNILSENSGLGKLPNGSPSECRGRIHCETRDPEQKDWTVDWEAERLASQRRAAAACASVAPISTLSGNIESEATVIYGVERISISMPPPPMTKGRTNEGDRMSIATKTSRSSEGKSRSGSGSLGGSGKVKPKAKPWQAPVYAEMTWG</sequence>
<dbReference type="SMART" id="SM00220">
    <property type="entry name" value="S_TKc"/>
    <property type="match status" value="1"/>
</dbReference>
<feature type="region of interest" description="Disordered" evidence="1">
    <location>
        <begin position="465"/>
        <end position="485"/>
    </location>
</feature>
<keyword evidence="4" id="KW-1185">Reference proteome</keyword>
<dbReference type="PANTHER" id="PTHR44305:SF24">
    <property type="entry name" value="TYROSINE-PROTEIN KINASE C03B1.5-RELATED"/>
    <property type="match status" value="1"/>
</dbReference>
<dbReference type="Gene3D" id="1.10.510.10">
    <property type="entry name" value="Transferase(Phosphotransferase) domain 1"/>
    <property type="match status" value="2"/>
</dbReference>
<comment type="caution">
    <text evidence="3">The sequence shown here is derived from an EMBL/GenBank/DDBJ whole genome shotgun (WGS) entry which is preliminary data.</text>
</comment>
<dbReference type="GO" id="GO:0005524">
    <property type="term" value="F:ATP binding"/>
    <property type="evidence" value="ECO:0007669"/>
    <property type="project" value="InterPro"/>
</dbReference>
<dbReference type="InterPro" id="IPR001245">
    <property type="entry name" value="Ser-Thr/Tyr_kinase_cat_dom"/>
</dbReference>
<feature type="compositionally biased region" description="Low complexity" evidence="1">
    <location>
        <begin position="411"/>
        <end position="432"/>
    </location>
</feature>
<dbReference type="PANTHER" id="PTHR44305">
    <property type="entry name" value="SI:DKEY-192D15.2-RELATED"/>
    <property type="match status" value="1"/>
</dbReference>
<feature type="region of interest" description="Disordered" evidence="1">
    <location>
        <begin position="381"/>
        <end position="400"/>
    </location>
</feature>
<dbReference type="Pfam" id="PF07714">
    <property type="entry name" value="PK_Tyr_Ser-Thr"/>
    <property type="match status" value="1"/>
</dbReference>
<evidence type="ECO:0000313" key="4">
    <source>
        <dbReference type="Proteomes" id="UP000566819"/>
    </source>
</evidence>
<organism evidence="3 4">
    <name type="scientific">Cudoniella acicularis</name>
    <dbReference type="NCBI Taxonomy" id="354080"/>
    <lineage>
        <taxon>Eukaryota</taxon>
        <taxon>Fungi</taxon>
        <taxon>Dikarya</taxon>
        <taxon>Ascomycota</taxon>
        <taxon>Pezizomycotina</taxon>
        <taxon>Leotiomycetes</taxon>
        <taxon>Helotiales</taxon>
        <taxon>Tricladiaceae</taxon>
        <taxon>Cudoniella</taxon>
    </lineage>
</organism>
<protein>
    <recommendedName>
        <fullName evidence="2">Protein kinase domain-containing protein</fullName>
    </recommendedName>
</protein>
<evidence type="ECO:0000256" key="1">
    <source>
        <dbReference type="SAM" id="MobiDB-lite"/>
    </source>
</evidence>
<dbReference type="InterPro" id="IPR000719">
    <property type="entry name" value="Prot_kinase_dom"/>
</dbReference>
<dbReference type="EMBL" id="JAAMPI010000110">
    <property type="protein sequence ID" value="KAF4635594.1"/>
    <property type="molecule type" value="Genomic_DNA"/>
</dbReference>
<dbReference type="InterPro" id="IPR053083">
    <property type="entry name" value="TF_kinase-domain_protein"/>
</dbReference>